<name>Q74ZU4_EREGS</name>
<dbReference type="InterPro" id="IPR038382">
    <property type="entry name" value="Ste5_C_sf"/>
</dbReference>
<dbReference type="InterPro" id="IPR021106">
    <property type="entry name" value="Ste5_Fus3-bd_dom"/>
</dbReference>
<dbReference type="IntAct" id="Q74ZU4">
    <property type="interactions" value="1"/>
</dbReference>
<sequence>MVVRPDISLPLNSLGPAMDFNPPVTPSTDKPPSSSESSPLVNATPRSGRRWTERLVPKRKRVLHSPEQIRSATQERRPVSALVSPVTDFPLRSTSITTPPRFQNDIGFLSTQRQNAPVMSPMPFMGELTAESFLSPKKSIVNARCCLCDEPVSTRSNGERIITLECDHSCHEDCLLVFLEENSSDASKKPNEEDDIYAVFPACKACEYSSGVNKCIPKDDTLRDKLISQYLIKRTKPVLRSHIPRVPPIEIPPTKPARPFGLQNPKRSVQRPTPLALTSLTLLSPPRKRNGSVTSSISSLASSVQLKGGDPSAEASTRYLALLRSYFVQSLFVNYPDWEVDSSFGLLRLVDSFTCSRENDPEGYQDSVLYLFEHRLVAGIPVTKPKHTMVGVKFSSIWDYDISSFRVDTLQSSVLKLTFDNDTIYISEGVSSNTTKVLEKWISALLNIEMPVNSTNFTSTLPLPDLDDESVGSIRRSDIMVRATDVNDSVIVRRGLYTHEKSLTRNAESTMMRASINSILSLKRRHPDELCLFFQIDTAKVQAVDYKILANTCKAILWKFNTAKVALADSNGGIVTMSLLKDFIPIFSSIDHILRRHETRRKLSPNLVYRHFYGKERLKNVGVCIISNSAMQYGKSLLLMDYSAFCNIGKKRPNELKVKVGYLNTDYSDQVFELVETGGWGDVLEVVCYSFNMAFGQDDYSDDDETEDYITEDDITDSDSIHDQQPTFPIAKNSIDTPIIADASYLLDSDRESIIDPDQSGSVRSLQLQAYSASGSRNSPTSGYLGISTHHPLSASGAWSSLITDLDNALNEVVANTPSPAVSSNNSGEYSYL</sequence>
<gene>
    <name evidence="3" type="ORF">AGOS_AGR104W</name>
</gene>
<evidence type="ECO:0000259" key="2">
    <source>
        <dbReference type="Pfam" id="PF12194"/>
    </source>
</evidence>
<proteinExistence type="predicted"/>
<dbReference type="Pfam" id="PF12194">
    <property type="entry name" value="Ste5_C"/>
    <property type="match status" value="1"/>
</dbReference>
<evidence type="ECO:0000256" key="1">
    <source>
        <dbReference type="SAM" id="MobiDB-lite"/>
    </source>
</evidence>
<dbReference type="KEGG" id="ago:AGOS_AGR104W"/>
<dbReference type="RefSeq" id="NP_986770.1">
    <property type="nucleotide sequence ID" value="NM_211832.1"/>
</dbReference>
<evidence type="ECO:0000313" key="3">
    <source>
        <dbReference type="EMBL" id="AAS54594.1"/>
    </source>
</evidence>
<reference evidence="3 4" key="1">
    <citation type="journal article" date="2004" name="Science">
        <title>The Ashbya gossypii genome as a tool for mapping the ancient Saccharomyces cerevisiae genome.</title>
        <authorList>
            <person name="Dietrich F.S."/>
            <person name="Voegeli S."/>
            <person name="Brachat S."/>
            <person name="Lerch A."/>
            <person name="Gates K."/>
            <person name="Steiner S."/>
            <person name="Mohr C."/>
            <person name="Pohlmann R."/>
            <person name="Luedi P."/>
            <person name="Choi S."/>
            <person name="Wing R.A."/>
            <person name="Flavier A."/>
            <person name="Gaffney T.D."/>
            <person name="Philippsen P."/>
        </authorList>
    </citation>
    <scope>NUCLEOTIDE SEQUENCE [LARGE SCALE GENOMIC DNA]</scope>
    <source>
        <strain evidence="4">ATCC 10895 / CBS 109.51 / FGSC 9923 / NRRL Y-1056</strain>
    </source>
</reference>
<dbReference type="GeneID" id="4623072"/>
<organism evidence="3 4">
    <name type="scientific">Eremothecium gossypii (strain ATCC 10895 / CBS 109.51 / FGSC 9923 / NRRL Y-1056)</name>
    <name type="common">Yeast</name>
    <name type="synonym">Ashbya gossypii</name>
    <dbReference type="NCBI Taxonomy" id="284811"/>
    <lineage>
        <taxon>Eukaryota</taxon>
        <taxon>Fungi</taxon>
        <taxon>Dikarya</taxon>
        <taxon>Ascomycota</taxon>
        <taxon>Saccharomycotina</taxon>
        <taxon>Saccharomycetes</taxon>
        <taxon>Saccharomycetales</taxon>
        <taxon>Saccharomycetaceae</taxon>
        <taxon>Eremothecium</taxon>
    </lineage>
</organism>
<feature type="domain" description="Protein Ste5 Fus3-binding" evidence="2">
    <location>
        <begin position="515"/>
        <end position="703"/>
    </location>
</feature>
<evidence type="ECO:0000313" key="4">
    <source>
        <dbReference type="Proteomes" id="UP000000591"/>
    </source>
</evidence>
<feature type="compositionally biased region" description="Low complexity" evidence="1">
    <location>
        <begin position="26"/>
        <end position="39"/>
    </location>
</feature>
<dbReference type="EMBL" id="AE016820">
    <property type="protein sequence ID" value="AAS54594.1"/>
    <property type="molecule type" value="Genomic_DNA"/>
</dbReference>
<dbReference type="HOGENOM" id="CLU_013813_0_0_1"/>
<dbReference type="Proteomes" id="UP000000591">
    <property type="component" value="Chromosome VII"/>
</dbReference>
<accession>Q74ZU4</accession>
<feature type="region of interest" description="Disordered" evidence="1">
    <location>
        <begin position="1"/>
        <end position="78"/>
    </location>
</feature>
<protein>
    <submittedName>
        <fullName evidence="3">AGR104Wp</fullName>
    </submittedName>
</protein>
<keyword evidence="4" id="KW-1185">Reference proteome</keyword>
<dbReference type="AlphaFoldDB" id="Q74ZU4"/>
<dbReference type="InParanoid" id="Q74ZU4"/>
<dbReference type="eggNOG" id="ENOG502QQID">
    <property type="taxonomic scope" value="Eukaryota"/>
</dbReference>
<dbReference type="OMA" id="SHQECLI"/>
<dbReference type="Gene3D" id="3.40.50.11070">
    <property type="entry name" value="Protein Ste5, Fus3-binding domain"/>
    <property type="match status" value="1"/>
</dbReference>
<dbReference type="FunCoup" id="Q74ZU4">
    <property type="interactions" value="106"/>
</dbReference>
<reference evidence="4" key="2">
    <citation type="journal article" date="2013" name="G3 (Bethesda)">
        <title>Genomes of Ashbya fungi isolated from insects reveal four mating-type loci, numerous translocations, lack of transposons, and distinct gene duplications.</title>
        <authorList>
            <person name="Dietrich F.S."/>
            <person name="Voegeli S."/>
            <person name="Kuo S."/>
            <person name="Philippsen P."/>
        </authorList>
    </citation>
    <scope>GENOME REANNOTATION</scope>
    <source>
        <strain evidence="4">ATCC 10895 / CBS 109.51 / FGSC 9923 / NRRL Y-1056</strain>
    </source>
</reference>
<dbReference type="OrthoDB" id="299997at2759"/>
<dbReference type="STRING" id="284811.Q74ZU4"/>